<dbReference type="PANTHER" id="PTHR47999">
    <property type="entry name" value="TRANSCRIPTION FACTOR MYB8-RELATED-RELATED"/>
    <property type="match status" value="1"/>
</dbReference>
<keyword evidence="4" id="KW-0539">Nucleus</keyword>
<dbReference type="GO" id="GO:0005634">
    <property type="term" value="C:nucleus"/>
    <property type="evidence" value="ECO:0007669"/>
    <property type="project" value="UniProtKB-SubCell"/>
</dbReference>
<dbReference type="InterPro" id="IPR009057">
    <property type="entry name" value="Homeodomain-like_sf"/>
</dbReference>
<dbReference type="InterPro" id="IPR001005">
    <property type="entry name" value="SANT/Myb"/>
</dbReference>
<evidence type="ECO:0000256" key="1">
    <source>
        <dbReference type="ARBA" id="ARBA00004123"/>
    </source>
</evidence>
<dbReference type="GO" id="GO:0003677">
    <property type="term" value="F:DNA binding"/>
    <property type="evidence" value="ECO:0007669"/>
    <property type="project" value="UniProtKB-KW"/>
</dbReference>
<gene>
    <name evidence="7" type="primary">MYB2</name>
</gene>
<dbReference type="InterPro" id="IPR015495">
    <property type="entry name" value="Myb_TF_plants"/>
</dbReference>
<dbReference type="Pfam" id="PF00249">
    <property type="entry name" value="Myb_DNA-binding"/>
    <property type="match status" value="2"/>
</dbReference>
<feature type="domain" description="HTH myb-type" evidence="6">
    <location>
        <begin position="9"/>
        <end position="61"/>
    </location>
</feature>
<organism evidence="7">
    <name type="scientific">Fagopyrum tataricum</name>
    <name type="common">Tartarian buckwheat</name>
    <name type="synonym">Polygonum tataricum</name>
    <dbReference type="NCBI Taxonomy" id="62330"/>
    <lineage>
        <taxon>Eukaryota</taxon>
        <taxon>Viridiplantae</taxon>
        <taxon>Streptophyta</taxon>
        <taxon>Embryophyta</taxon>
        <taxon>Tracheophyta</taxon>
        <taxon>Spermatophyta</taxon>
        <taxon>Magnoliopsida</taxon>
        <taxon>eudicotyledons</taxon>
        <taxon>Gunneridae</taxon>
        <taxon>Pentapetalae</taxon>
        <taxon>Caryophyllales</taxon>
        <taxon>Polygonaceae</taxon>
        <taxon>Polygonoideae</taxon>
        <taxon>Fagopyreae</taxon>
        <taxon>Fagopyrum</taxon>
    </lineage>
</organism>
<dbReference type="SMR" id="F5BUC6"/>
<dbReference type="InterPro" id="IPR017930">
    <property type="entry name" value="Myb_dom"/>
</dbReference>
<evidence type="ECO:0000256" key="2">
    <source>
        <dbReference type="ARBA" id="ARBA00022737"/>
    </source>
</evidence>
<feature type="domain" description="Myb-like" evidence="5">
    <location>
        <begin position="9"/>
        <end position="61"/>
    </location>
</feature>
<accession>F5BUC6</accession>
<evidence type="ECO:0000256" key="4">
    <source>
        <dbReference type="ARBA" id="ARBA00023242"/>
    </source>
</evidence>
<dbReference type="CDD" id="cd00167">
    <property type="entry name" value="SANT"/>
    <property type="match status" value="2"/>
</dbReference>
<proteinExistence type="evidence at transcript level"/>
<dbReference type="SUPFAM" id="SSF46689">
    <property type="entry name" value="Homeodomain-like"/>
    <property type="match status" value="1"/>
</dbReference>
<keyword evidence="3" id="KW-0238">DNA-binding</keyword>
<keyword evidence="2" id="KW-0677">Repeat</keyword>
<dbReference type="PROSITE" id="PS51294">
    <property type="entry name" value="HTH_MYB"/>
    <property type="match status" value="2"/>
</dbReference>
<dbReference type="AlphaFoldDB" id="F5BUC6"/>
<dbReference type="Gene3D" id="1.10.10.60">
    <property type="entry name" value="Homeodomain-like"/>
    <property type="match status" value="2"/>
</dbReference>
<feature type="domain" description="HTH myb-type" evidence="6">
    <location>
        <begin position="62"/>
        <end position="116"/>
    </location>
</feature>
<evidence type="ECO:0000256" key="3">
    <source>
        <dbReference type="ARBA" id="ARBA00023125"/>
    </source>
</evidence>
<protein>
    <submittedName>
        <fullName evidence="7">Transcription factor MYB2</fullName>
    </submittedName>
</protein>
<name>F5BUC6_FAGTA</name>
<dbReference type="EMBL" id="JF313347">
    <property type="protein sequence ID" value="AEC32976.1"/>
    <property type="molecule type" value="mRNA"/>
</dbReference>
<sequence>MGRKPCCDKEGVNRGAWTAMEDKLLTDYIKLNGYAHWRNIPKKAGLNRCGKSCRLRWLNYLNPDIKRGNITADEEDLIIRLHKLLGNRWSLIAGRLPGRTGNEIKNYWNTNLRRKTQPNNLDQKKDTESSNTAISTVIRTKAVKCSSRVFTATPPPLPPAAPPTVSQKIEKPLMEFPESDGIIGMSFSEFFDESEKLTSLMSSDISWAELSDQLDIRNKNDDDVFGSEELMGDWKRTNCDFDVSMLENWLQV</sequence>
<evidence type="ECO:0000313" key="7">
    <source>
        <dbReference type="EMBL" id="AEC32976.1"/>
    </source>
</evidence>
<dbReference type="SMART" id="SM00717">
    <property type="entry name" value="SANT"/>
    <property type="match status" value="2"/>
</dbReference>
<reference evidence="7" key="1">
    <citation type="submission" date="2011-02" db="EMBL/GenBank/DDBJ databases">
        <title>Cloning and Sequencing of a Transcription Factor Gene FtMYB2 from Fagopyrum tatarium.</title>
        <authorList>
            <person name="Meng H."/>
            <person name="Li C."/>
            <person name="Bai Y."/>
            <person name="Wu Q."/>
        </authorList>
    </citation>
    <scope>NUCLEOTIDE SEQUENCE</scope>
</reference>
<feature type="domain" description="Myb-like" evidence="5">
    <location>
        <begin position="62"/>
        <end position="112"/>
    </location>
</feature>
<dbReference type="PROSITE" id="PS50090">
    <property type="entry name" value="MYB_LIKE"/>
    <property type="match status" value="2"/>
</dbReference>
<comment type="subcellular location">
    <subcellularLocation>
        <location evidence="1">Nucleus</location>
    </subcellularLocation>
</comment>
<evidence type="ECO:0000259" key="5">
    <source>
        <dbReference type="PROSITE" id="PS50090"/>
    </source>
</evidence>
<dbReference type="FunFam" id="1.10.10.60:FF:000001">
    <property type="entry name" value="MYB-related transcription factor"/>
    <property type="match status" value="1"/>
</dbReference>
<evidence type="ECO:0000259" key="6">
    <source>
        <dbReference type="PROSITE" id="PS51294"/>
    </source>
</evidence>
<dbReference type="PANTHER" id="PTHR47999:SF96">
    <property type="entry name" value="TRANSCRIPTION REPRESSOR MYB6-LIKE"/>
    <property type="match status" value="1"/>
</dbReference>